<feature type="compositionally biased region" description="Basic and acidic residues" evidence="1">
    <location>
        <begin position="133"/>
        <end position="167"/>
    </location>
</feature>
<feature type="compositionally biased region" description="Basic residues" evidence="1">
    <location>
        <begin position="96"/>
        <end position="106"/>
    </location>
</feature>
<dbReference type="Proteomes" id="UP001195483">
    <property type="component" value="Unassembled WGS sequence"/>
</dbReference>
<evidence type="ECO:0000313" key="3">
    <source>
        <dbReference type="Proteomes" id="UP001195483"/>
    </source>
</evidence>
<reference evidence="2" key="2">
    <citation type="journal article" date="2021" name="Genome Biol. Evol.">
        <title>Developing a high-quality reference genome for a parasitic bivalve with doubly uniparental inheritance (Bivalvia: Unionida).</title>
        <authorList>
            <person name="Smith C.H."/>
        </authorList>
    </citation>
    <scope>NUCLEOTIDE SEQUENCE</scope>
    <source>
        <strain evidence="2">CHS0354</strain>
        <tissue evidence="2">Mantle</tissue>
    </source>
</reference>
<organism evidence="2 3">
    <name type="scientific">Potamilus streckersoni</name>
    <dbReference type="NCBI Taxonomy" id="2493646"/>
    <lineage>
        <taxon>Eukaryota</taxon>
        <taxon>Metazoa</taxon>
        <taxon>Spiralia</taxon>
        <taxon>Lophotrochozoa</taxon>
        <taxon>Mollusca</taxon>
        <taxon>Bivalvia</taxon>
        <taxon>Autobranchia</taxon>
        <taxon>Heteroconchia</taxon>
        <taxon>Palaeoheterodonta</taxon>
        <taxon>Unionida</taxon>
        <taxon>Unionoidea</taxon>
        <taxon>Unionidae</taxon>
        <taxon>Ambleminae</taxon>
        <taxon>Lampsilini</taxon>
        <taxon>Potamilus</taxon>
    </lineage>
</organism>
<evidence type="ECO:0000256" key="1">
    <source>
        <dbReference type="SAM" id="MobiDB-lite"/>
    </source>
</evidence>
<comment type="caution">
    <text evidence="2">The sequence shown here is derived from an EMBL/GenBank/DDBJ whole genome shotgun (WGS) entry which is preliminary data.</text>
</comment>
<protein>
    <submittedName>
        <fullName evidence="2">Uncharacterized protein</fullName>
    </submittedName>
</protein>
<dbReference type="EMBL" id="JAEAOA010001377">
    <property type="protein sequence ID" value="KAK3609769.1"/>
    <property type="molecule type" value="Genomic_DNA"/>
</dbReference>
<reference evidence="2" key="1">
    <citation type="journal article" date="2021" name="Genome Biol. Evol.">
        <title>A High-Quality Reference Genome for a Parasitic Bivalve with Doubly Uniparental Inheritance (Bivalvia: Unionida).</title>
        <authorList>
            <person name="Smith C.H."/>
        </authorList>
    </citation>
    <scope>NUCLEOTIDE SEQUENCE</scope>
    <source>
        <strain evidence="2">CHS0354</strain>
    </source>
</reference>
<proteinExistence type="predicted"/>
<accession>A0AAE0TGY5</accession>
<name>A0AAE0TGY5_9BIVA</name>
<gene>
    <name evidence="2" type="ORF">CHS0354_022628</name>
</gene>
<keyword evidence="3" id="KW-1185">Reference proteome</keyword>
<feature type="region of interest" description="Disordered" evidence="1">
    <location>
        <begin position="82"/>
        <end position="206"/>
    </location>
</feature>
<reference evidence="2" key="3">
    <citation type="submission" date="2023-05" db="EMBL/GenBank/DDBJ databases">
        <authorList>
            <person name="Smith C.H."/>
        </authorList>
    </citation>
    <scope>NUCLEOTIDE SEQUENCE</scope>
    <source>
        <strain evidence="2">CHS0354</strain>
        <tissue evidence="2">Mantle</tissue>
    </source>
</reference>
<dbReference type="AlphaFoldDB" id="A0AAE0TGY5"/>
<evidence type="ECO:0000313" key="2">
    <source>
        <dbReference type="EMBL" id="KAK3609769.1"/>
    </source>
</evidence>
<feature type="compositionally biased region" description="Basic and acidic residues" evidence="1">
    <location>
        <begin position="177"/>
        <end position="187"/>
    </location>
</feature>
<sequence length="206" mass="23268">MSSLMEARDSQSELIRAGFESIKTSASSISWNDVFRLKHSAGKSDSNKIIGEVMHETREEEAFEENEKSSAIVEGIALNDLNGITQLSSTPSSPSSRKKLIKRKMRLASQSSSGSEKVSEDKVVSKSNPKKKREGEIRENEDSETNTDKDTGLDVDSDQNHENRTAADEETENGNVNEHEKTTDKMIRSRKWTQKMNMNKDKKRKW</sequence>